<dbReference type="OrthoDB" id="3818889at2"/>
<accession>A0A543INP7</accession>
<evidence type="ECO:0000313" key="1">
    <source>
        <dbReference type="EMBL" id="TQM72138.1"/>
    </source>
</evidence>
<reference evidence="1 2" key="1">
    <citation type="submission" date="2019-06" db="EMBL/GenBank/DDBJ databases">
        <title>Sequencing the genomes of 1000 actinobacteria strains.</title>
        <authorList>
            <person name="Klenk H.-P."/>
        </authorList>
    </citation>
    <scope>NUCLEOTIDE SEQUENCE [LARGE SCALE GENOMIC DNA]</scope>
    <source>
        <strain evidence="1 2">DSM 45043</strain>
    </source>
</reference>
<name>A0A543INP7_9ACTN</name>
<dbReference type="Proteomes" id="UP000316706">
    <property type="component" value="Unassembled WGS sequence"/>
</dbReference>
<dbReference type="RefSeq" id="WP_141973656.1">
    <property type="nucleotide sequence ID" value="NZ_VFPO01000001.1"/>
</dbReference>
<keyword evidence="2" id="KW-1185">Reference proteome</keyword>
<organism evidence="1 2">
    <name type="scientific">Actinomadura hallensis</name>
    <dbReference type="NCBI Taxonomy" id="337895"/>
    <lineage>
        <taxon>Bacteria</taxon>
        <taxon>Bacillati</taxon>
        <taxon>Actinomycetota</taxon>
        <taxon>Actinomycetes</taxon>
        <taxon>Streptosporangiales</taxon>
        <taxon>Thermomonosporaceae</taxon>
        <taxon>Actinomadura</taxon>
    </lineage>
</organism>
<gene>
    <name evidence="1" type="ORF">FHX41_5927</name>
</gene>
<protein>
    <submittedName>
        <fullName evidence="1">Uncharacterized protein</fullName>
    </submittedName>
</protein>
<evidence type="ECO:0000313" key="2">
    <source>
        <dbReference type="Proteomes" id="UP000316706"/>
    </source>
</evidence>
<comment type="caution">
    <text evidence="1">The sequence shown here is derived from an EMBL/GenBank/DDBJ whole genome shotgun (WGS) entry which is preliminary data.</text>
</comment>
<proteinExistence type="predicted"/>
<dbReference type="AlphaFoldDB" id="A0A543INP7"/>
<dbReference type="EMBL" id="VFPO01000001">
    <property type="protein sequence ID" value="TQM72138.1"/>
    <property type="molecule type" value="Genomic_DNA"/>
</dbReference>
<sequence>MTISRDELVRLTPEDVVRYLSTTGWRQAGELNGRATIWEFVGRRSEVVVPVSDRFRDFPQRMYEVVRTLAEVEERPEPEMLDRLAQPYTDRQYFRLFPDAPPGLIPAADAAEAFQGVRELLIAAAYAEHYPDVGFTLPNSKPKVVREFPEKALLSTTPGSFVISAQVPLPSSDETLFPSMDVFERRVLLRLQRALLSARAAAEEASGRAELTPFEERTDDGVSRTLCQALARFGGSGRNRPFEIEFDWAGRVFTDGPDAPVRFEGDQVSMLAHAAEDLGRRPRTEPAQMRGRVRAMDRSHPEEQGWVVVRGILTVRGTSVNRQVWVPLGRDDYDRALRAHGQGLEVRISGSLTRTGRRAELRPDDYFRVL</sequence>